<evidence type="ECO:0000313" key="1">
    <source>
        <dbReference type="EMBL" id="GFS47165.1"/>
    </source>
</evidence>
<gene>
    <name evidence="1" type="ORF">NPIL_275711</name>
</gene>
<proteinExistence type="predicted"/>
<sequence length="97" mass="11469">MNGRIVAFQSISSFVDLDGKERADLRVKRGTKSHMEEITIPLNSLKRCIPEKVMLNYNMDLSNKSWENNWKEFRLRPRKEAVAHFRLKTRLTAYQNT</sequence>
<dbReference type="Proteomes" id="UP000887013">
    <property type="component" value="Unassembled WGS sequence"/>
</dbReference>
<accession>A0A8X6JNL9</accession>
<protein>
    <submittedName>
        <fullName evidence="1">Uncharacterized protein</fullName>
    </submittedName>
</protein>
<organism evidence="1 2">
    <name type="scientific">Nephila pilipes</name>
    <name type="common">Giant wood spider</name>
    <name type="synonym">Nephila maculata</name>
    <dbReference type="NCBI Taxonomy" id="299642"/>
    <lineage>
        <taxon>Eukaryota</taxon>
        <taxon>Metazoa</taxon>
        <taxon>Ecdysozoa</taxon>
        <taxon>Arthropoda</taxon>
        <taxon>Chelicerata</taxon>
        <taxon>Arachnida</taxon>
        <taxon>Araneae</taxon>
        <taxon>Araneomorphae</taxon>
        <taxon>Entelegynae</taxon>
        <taxon>Araneoidea</taxon>
        <taxon>Nephilidae</taxon>
        <taxon>Nephila</taxon>
    </lineage>
</organism>
<dbReference type="EMBL" id="BMAW01044947">
    <property type="protein sequence ID" value="GFS47165.1"/>
    <property type="molecule type" value="Genomic_DNA"/>
</dbReference>
<dbReference type="OrthoDB" id="6429785at2759"/>
<keyword evidence="2" id="KW-1185">Reference proteome</keyword>
<name>A0A8X6JNL9_NEPPI</name>
<comment type="caution">
    <text evidence="1">The sequence shown here is derived from an EMBL/GenBank/DDBJ whole genome shotgun (WGS) entry which is preliminary data.</text>
</comment>
<reference evidence="1" key="1">
    <citation type="submission" date="2020-08" db="EMBL/GenBank/DDBJ databases">
        <title>Multicomponent nature underlies the extraordinary mechanical properties of spider dragline silk.</title>
        <authorList>
            <person name="Kono N."/>
            <person name="Nakamura H."/>
            <person name="Mori M."/>
            <person name="Yoshida Y."/>
            <person name="Ohtoshi R."/>
            <person name="Malay A.D."/>
            <person name="Moran D.A.P."/>
            <person name="Tomita M."/>
            <person name="Numata K."/>
            <person name="Arakawa K."/>
        </authorList>
    </citation>
    <scope>NUCLEOTIDE SEQUENCE</scope>
</reference>
<evidence type="ECO:0000313" key="2">
    <source>
        <dbReference type="Proteomes" id="UP000887013"/>
    </source>
</evidence>
<dbReference type="AlphaFoldDB" id="A0A8X6JNL9"/>